<dbReference type="RefSeq" id="WP_155040573.1">
    <property type="nucleotide sequence ID" value="NZ_JBHGCD010000014.1"/>
</dbReference>
<feature type="chain" id="PRO_5032428387" description="Peptidase propeptide and YPEB domain-containing protein" evidence="1">
    <location>
        <begin position="25"/>
        <end position="105"/>
    </location>
</feature>
<keyword evidence="3" id="KW-1185">Reference proteome</keyword>
<dbReference type="Proteomes" id="UP000449846">
    <property type="component" value="Unassembled WGS sequence"/>
</dbReference>
<sequence length="105" mass="11664">MFTRTLTIALLAAAPVMAGGMAHADSFMAVRHYPPHESARTTDMVLTAPLQQQNFKDLRVYHDPGRVKVMGDHDYELVTLVYDSSTGRLIGASERSDWKELADNS</sequence>
<reference evidence="2 3" key="1">
    <citation type="submission" date="2019-11" db="EMBL/GenBank/DDBJ databases">
        <authorList>
            <person name="Dong K."/>
        </authorList>
    </citation>
    <scope>NUCLEOTIDE SEQUENCE [LARGE SCALE GENOMIC DNA]</scope>
    <source>
        <strain evidence="2 3">NBRC 112902</strain>
    </source>
</reference>
<name>A0A844HSQ2_9RHOB</name>
<dbReference type="OrthoDB" id="7875038at2"/>
<organism evidence="2 3">
    <name type="scientific">Paracoccus litorisediminis</name>
    <dbReference type="NCBI Taxonomy" id="2006130"/>
    <lineage>
        <taxon>Bacteria</taxon>
        <taxon>Pseudomonadati</taxon>
        <taxon>Pseudomonadota</taxon>
        <taxon>Alphaproteobacteria</taxon>
        <taxon>Rhodobacterales</taxon>
        <taxon>Paracoccaceae</taxon>
        <taxon>Paracoccus</taxon>
    </lineage>
</organism>
<evidence type="ECO:0000313" key="3">
    <source>
        <dbReference type="Proteomes" id="UP000449846"/>
    </source>
</evidence>
<feature type="signal peptide" evidence="1">
    <location>
        <begin position="1"/>
        <end position="24"/>
    </location>
</feature>
<dbReference type="EMBL" id="WMIG01000009">
    <property type="protein sequence ID" value="MTH60631.1"/>
    <property type="molecule type" value="Genomic_DNA"/>
</dbReference>
<comment type="caution">
    <text evidence="2">The sequence shown here is derived from an EMBL/GenBank/DDBJ whole genome shotgun (WGS) entry which is preliminary data.</text>
</comment>
<evidence type="ECO:0000313" key="2">
    <source>
        <dbReference type="EMBL" id="MTH60631.1"/>
    </source>
</evidence>
<protein>
    <recommendedName>
        <fullName evidence="4">Peptidase propeptide and YPEB domain-containing protein</fullName>
    </recommendedName>
</protein>
<dbReference type="AlphaFoldDB" id="A0A844HSQ2"/>
<accession>A0A844HSQ2</accession>
<evidence type="ECO:0008006" key="4">
    <source>
        <dbReference type="Google" id="ProtNLM"/>
    </source>
</evidence>
<proteinExistence type="predicted"/>
<gene>
    <name evidence="2" type="ORF">GL300_15560</name>
</gene>
<keyword evidence="1" id="KW-0732">Signal</keyword>
<evidence type="ECO:0000256" key="1">
    <source>
        <dbReference type="SAM" id="SignalP"/>
    </source>
</evidence>